<dbReference type="PANTHER" id="PTHR42949">
    <property type="entry name" value="ANAEROBIC GLYCEROL-3-PHOSPHATE DEHYDROGENASE SUBUNIT B"/>
    <property type="match status" value="1"/>
</dbReference>
<dbReference type="PRINTS" id="PR00368">
    <property type="entry name" value="FADPNR"/>
</dbReference>
<dbReference type="EMBL" id="JBDXMI010000001">
    <property type="protein sequence ID" value="MEO9383840.1"/>
    <property type="molecule type" value="Genomic_DNA"/>
</dbReference>
<dbReference type="CDD" id="cd19946">
    <property type="entry name" value="GlpA-like_Fer2_BFD-like"/>
    <property type="match status" value="1"/>
</dbReference>
<dbReference type="SUPFAM" id="SSF51905">
    <property type="entry name" value="FAD/NAD(P)-binding domain"/>
    <property type="match status" value="1"/>
</dbReference>
<feature type="domain" description="FAD/NAD(P)-binding" evidence="3">
    <location>
        <begin position="6"/>
        <end position="309"/>
    </location>
</feature>
<evidence type="ECO:0000313" key="5">
    <source>
        <dbReference type="Proteomes" id="UP001462502"/>
    </source>
</evidence>
<evidence type="ECO:0000256" key="1">
    <source>
        <dbReference type="ARBA" id="ARBA00023002"/>
    </source>
</evidence>
<dbReference type="GO" id="GO:0016491">
    <property type="term" value="F:oxidoreductase activity"/>
    <property type="evidence" value="ECO:0007669"/>
    <property type="project" value="UniProtKB-KW"/>
</dbReference>
<dbReference type="PRINTS" id="PR00411">
    <property type="entry name" value="PNDRDTASEI"/>
</dbReference>
<evidence type="ECO:0000259" key="3">
    <source>
        <dbReference type="Pfam" id="PF07992"/>
    </source>
</evidence>
<dbReference type="InterPro" id="IPR017224">
    <property type="entry name" value="Opine_Oxase_asu/HCN_bsu"/>
</dbReference>
<sequence length="469" mass="51440">MNAKPVIVGGGPAGMSAAMELARHGVECVLLDEASRVGGVVYRGPLREGVVLDYLGERYRDNMQALHREFEQHRARVDIHLNTRIVGGSDNELFALSQDDQVAPIPYSQLLLAAGCHERSVPFPGWTTPGVIMLGGLQLQIKSGVVKPLGRTVLVGTGPLLPLVACQLHRAGAEVAGVYEASAFGRLAKEAIALLNQPQLFLDGLSMVAYLKRHGIPLHYGWGVVEAHGEAELSEVTVAPYDADWNADLTRTRRFPAQTLAVGYGFIPRTQLTQQMGLEHHYADDGFLKPASDDWQRSSRDNIHLAGDIGGLRGGEAAMISGRIAALSMLLQLGKLDERQALSQRQRLLDELASILRFRKGIDSFTRRGRGQLALPARDTVICRCEHATRQDIDTALEQGVNDLISLKMRTRVSMGDCQGKMCVGYCSDRLREHTGKRDVGWIRPRFPLDPLPFSAFSAIDAQQTEEEI</sequence>
<feature type="domain" description="BFD-like [2Fe-2S]-binding" evidence="2">
    <location>
        <begin position="381"/>
        <end position="425"/>
    </location>
</feature>
<accession>A0ABV0IRI7</accession>
<dbReference type="Gene3D" id="1.10.10.1100">
    <property type="entry name" value="BFD-like [2Fe-2S]-binding domain"/>
    <property type="match status" value="1"/>
</dbReference>
<organism evidence="4 5">
    <name type="scientific">Chromobacterium phragmitis</name>
    <dbReference type="NCBI Taxonomy" id="2202141"/>
    <lineage>
        <taxon>Bacteria</taxon>
        <taxon>Pseudomonadati</taxon>
        <taxon>Pseudomonadota</taxon>
        <taxon>Betaproteobacteria</taxon>
        <taxon>Neisseriales</taxon>
        <taxon>Chromobacteriaceae</taxon>
        <taxon>Chromobacterium</taxon>
    </lineage>
</organism>
<keyword evidence="5" id="KW-1185">Reference proteome</keyword>
<dbReference type="RefSeq" id="WP_347936933.1">
    <property type="nucleotide sequence ID" value="NZ_CP158160.1"/>
</dbReference>
<evidence type="ECO:0000259" key="2">
    <source>
        <dbReference type="Pfam" id="PF04324"/>
    </source>
</evidence>
<dbReference type="PANTHER" id="PTHR42949:SF3">
    <property type="entry name" value="ANAEROBIC GLYCEROL-3-PHOSPHATE DEHYDROGENASE SUBUNIT B"/>
    <property type="match status" value="1"/>
</dbReference>
<dbReference type="Gene3D" id="3.50.50.60">
    <property type="entry name" value="FAD/NAD(P)-binding domain"/>
    <property type="match status" value="3"/>
</dbReference>
<gene>
    <name evidence="4" type="ORF">ABI908_06865</name>
</gene>
<keyword evidence="1 4" id="KW-0560">Oxidoreductase</keyword>
<dbReference type="InterPro" id="IPR051691">
    <property type="entry name" value="Metab_Enz_Cyan_OpOx_G3PDH"/>
</dbReference>
<dbReference type="EC" id="1.-.-.-" evidence="4"/>
<name>A0ABV0IRI7_9NEIS</name>
<dbReference type="InterPro" id="IPR036188">
    <property type="entry name" value="FAD/NAD-bd_sf"/>
</dbReference>
<proteinExistence type="predicted"/>
<comment type="caution">
    <text evidence="4">The sequence shown here is derived from an EMBL/GenBank/DDBJ whole genome shotgun (WGS) entry which is preliminary data.</text>
</comment>
<dbReference type="InterPro" id="IPR007419">
    <property type="entry name" value="BFD-like_2Fe2S-bd_dom"/>
</dbReference>
<dbReference type="InterPro" id="IPR041854">
    <property type="entry name" value="BFD-like_2Fe2S-bd_dom_sf"/>
</dbReference>
<dbReference type="Proteomes" id="UP001462502">
    <property type="component" value="Unassembled WGS sequence"/>
</dbReference>
<dbReference type="Pfam" id="PF04324">
    <property type="entry name" value="Fer2_BFD"/>
    <property type="match status" value="1"/>
</dbReference>
<evidence type="ECO:0000313" key="4">
    <source>
        <dbReference type="EMBL" id="MEO9383840.1"/>
    </source>
</evidence>
<reference evidence="4 5" key="1">
    <citation type="submission" date="2024-05" db="EMBL/GenBank/DDBJ databases">
        <authorList>
            <person name="De Oliveira J.P."/>
            <person name="Noriler S.A."/>
            <person name="De Oliveira A.G."/>
            <person name="Sipoli D.S."/>
        </authorList>
    </citation>
    <scope>NUCLEOTIDE SEQUENCE [LARGE SCALE GENOMIC DNA]</scope>
    <source>
        <strain evidence="4 5">LABIM192</strain>
    </source>
</reference>
<dbReference type="Pfam" id="PF07992">
    <property type="entry name" value="Pyr_redox_2"/>
    <property type="match status" value="1"/>
</dbReference>
<protein>
    <submittedName>
        <fullName evidence="4">FAD/NAD(P)-binding oxidoreductase</fullName>
        <ecNumber evidence="4">1.-.-.-</ecNumber>
    </submittedName>
</protein>
<dbReference type="InterPro" id="IPR023753">
    <property type="entry name" value="FAD/NAD-binding_dom"/>
</dbReference>
<dbReference type="PIRSF" id="PIRSF037495">
    <property type="entry name" value="Opine_OX_OoxA/HcnB"/>
    <property type="match status" value="1"/>
</dbReference>